<evidence type="ECO:0000313" key="5">
    <source>
        <dbReference type="EnsemblMetazoa" id="AAEL027175-PE"/>
    </source>
</evidence>
<evidence type="ECO:0000256" key="2">
    <source>
        <dbReference type="SAM" id="MobiDB-lite"/>
    </source>
</evidence>
<feature type="compositionally biased region" description="Acidic residues" evidence="2">
    <location>
        <begin position="384"/>
        <end position="405"/>
    </location>
</feature>
<organism evidence="5 6">
    <name type="scientific">Aedes aegypti</name>
    <name type="common">Yellowfever mosquito</name>
    <name type="synonym">Culex aegypti</name>
    <dbReference type="NCBI Taxonomy" id="7159"/>
    <lineage>
        <taxon>Eukaryota</taxon>
        <taxon>Metazoa</taxon>
        <taxon>Ecdysozoa</taxon>
        <taxon>Arthropoda</taxon>
        <taxon>Hexapoda</taxon>
        <taxon>Insecta</taxon>
        <taxon>Pterygota</taxon>
        <taxon>Neoptera</taxon>
        <taxon>Endopterygota</taxon>
        <taxon>Diptera</taxon>
        <taxon>Nematocera</taxon>
        <taxon>Culicoidea</taxon>
        <taxon>Culicidae</taxon>
        <taxon>Culicinae</taxon>
        <taxon>Aedini</taxon>
        <taxon>Aedes</taxon>
        <taxon>Stegomyia</taxon>
    </lineage>
</organism>
<feature type="compositionally biased region" description="Basic and acidic residues" evidence="2">
    <location>
        <begin position="481"/>
        <end position="508"/>
    </location>
</feature>
<feature type="transmembrane region" description="Helical" evidence="3">
    <location>
        <begin position="63"/>
        <end position="81"/>
    </location>
</feature>
<gene>
    <name evidence="5" type="primary">5566108</name>
</gene>
<evidence type="ECO:0000256" key="1">
    <source>
        <dbReference type="ARBA" id="ARBA00007730"/>
    </source>
</evidence>
<dbReference type="SUPFAM" id="SSF51197">
    <property type="entry name" value="Clavaminate synthase-like"/>
    <property type="match status" value="1"/>
</dbReference>
<feature type="region of interest" description="Disordered" evidence="2">
    <location>
        <begin position="1"/>
        <end position="36"/>
    </location>
</feature>
<feature type="region of interest" description="Disordered" evidence="2">
    <location>
        <begin position="728"/>
        <end position="756"/>
    </location>
</feature>
<feature type="compositionally biased region" description="Basic and acidic residues" evidence="2">
    <location>
        <begin position="737"/>
        <end position="751"/>
    </location>
</feature>
<keyword evidence="3" id="KW-0472">Membrane</keyword>
<feature type="compositionally biased region" description="Acidic residues" evidence="2">
    <location>
        <begin position="870"/>
        <end position="888"/>
    </location>
</feature>
<dbReference type="InterPro" id="IPR027443">
    <property type="entry name" value="IPNS-like_sf"/>
</dbReference>
<reference evidence="5 6" key="1">
    <citation type="submission" date="2017-06" db="EMBL/GenBank/DDBJ databases">
        <title>Aedes aegypti genome working group (AGWG) sequencing and assembly.</title>
        <authorList>
            <consortium name="Aedes aegypti Genome Working Group (AGWG)"/>
            <person name="Matthews B.J."/>
        </authorList>
    </citation>
    <scope>NUCLEOTIDE SEQUENCE [LARGE SCALE GENOMIC DNA]</scope>
    <source>
        <strain evidence="5 6">LVP_AGWG</strain>
    </source>
</reference>
<protein>
    <recommendedName>
        <fullName evidence="4">Aspartyl/asparaginy/proline hydroxylase domain-containing protein</fullName>
    </recommendedName>
</protein>
<feature type="compositionally biased region" description="Acidic residues" evidence="2">
    <location>
        <begin position="657"/>
        <end position="681"/>
    </location>
</feature>
<dbReference type="SUPFAM" id="SSF48452">
    <property type="entry name" value="TPR-like"/>
    <property type="match status" value="1"/>
</dbReference>
<feature type="domain" description="Aspartyl/asparaginy/proline hydroxylase" evidence="4">
    <location>
        <begin position="1190"/>
        <end position="1341"/>
    </location>
</feature>
<reference evidence="5" key="2">
    <citation type="submission" date="2020-05" db="UniProtKB">
        <authorList>
            <consortium name="EnsemblMetazoa"/>
        </authorList>
    </citation>
    <scope>IDENTIFICATION</scope>
    <source>
        <strain evidence="5">LVP_AGWG</strain>
    </source>
</reference>
<dbReference type="PANTHER" id="PTHR12366:SF29">
    <property type="entry name" value="ASPARTYL BETA-HYDROXYLASE, ISOFORM L"/>
    <property type="match status" value="1"/>
</dbReference>
<feature type="compositionally biased region" description="Acidic residues" evidence="2">
    <location>
        <begin position="838"/>
        <end position="861"/>
    </location>
</feature>
<evidence type="ECO:0000313" key="6">
    <source>
        <dbReference type="Proteomes" id="UP000008820"/>
    </source>
</evidence>
<feature type="compositionally biased region" description="Acidic residues" evidence="2">
    <location>
        <begin position="280"/>
        <end position="299"/>
    </location>
</feature>
<dbReference type="EnsemblMetazoa" id="AAEL027175-RE">
    <property type="protein sequence ID" value="AAEL027175-PE"/>
    <property type="gene ID" value="AAEL027175"/>
</dbReference>
<dbReference type="Proteomes" id="UP000008820">
    <property type="component" value="Chromosome 2"/>
</dbReference>
<feature type="compositionally biased region" description="Basic and acidic residues" evidence="2">
    <location>
        <begin position="443"/>
        <end position="452"/>
    </location>
</feature>
<dbReference type="FunCoup" id="A0A6I8U8K4">
    <property type="interactions" value="410"/>
</dbReference>
<feature type="compositionally biased region" description="Polar residues" evidence="2">
    <location>
        <begin position="533"/>
        <end position="563"/>
    </location>
</feature>
<comment type="similarity">
    <text evidence="1">Belongs to the aspartyl/asparaginyl beta-hydroxylase family.</text>
</comment>
<feature type="compositionally biased region" description="Acidic residues" evidence="2">
    <location>
        <begin position="128"/>
        <end position="187"/>
    </location>
</feature>
<dbReference type="Gene3D" id="2.60.120.330">
    <property type="entry name" value="B-lactam Antibiotic, Isopenicillin N Synthase, Chain"/>
    <property type="match status" value="1"/>
</dbReference>
<dbReference type="InterPro" id="IPR011990">
    <property type="entry name" value="TPR-like_helical_dom_sf"/>
</dbReference>
<dbReference type="OrthoDB" id="7765143at2759"/>
<dbReference type="GO" id="GO:0062101">
    <property type="term" value="F:peptidyl-aspartic acid 3-dioxygenase activity"/>
    <property type="evidence" value="ECO:0007669"/>
    <property type="project" value="InterPro"/>
</dbReference>
<name>A0A6I8U8K4_AEDAE</name>
<evidence type="ECO:0000259" key="4">
    <source>
        <dbReference type="Pfam" id="PF05118"/>
    </source>
</evidence>
<dbReference type="InterPro" id="IPR039038">
    <property type="entry name" value="ASPH"/>
</dbReference>
<feature type="region of interest" description="Disordered" evidence="2">
    <location>
        <begin position="822"/>
        <end position="934"/>
    </location>
</feature>
<feature type="compositionally biased region" description="Acidic residues" evidence="2">
    <location>
        <begin position="415"/>
        <end position="440"/>
    </location>
</feature>
<feature type="compositionally biased region" description="Acidic residues" evidence="2">
    <location>
        <begin position="307"/>
        <end position="336"/>
    </location>
</feature>
<dbReference type="Gene3D" id="1.25.40.10">
    <property type="entry name" value="Tetratricopeptide repeat domain"/>
    <property type="match status" value="1"/>
</dbReference>
<dbReference type="GO" id="GO:0005783">
    <property type="term" value="C:endoplasmic reticulum"/>
    <property type="evidence" value="ECO:0007669"/>
    <property type="project" value="TreeGrafter"/>
</dbReference>
<feature type="compositionally biased region" description="Basic and acidic residues" evidence="2">
    <location>
        <begin position="889"/>
        <end position="907"/>
    </location>
</feature>
<keyword evidence="3" id="KW-1133">Transmembrane helix</keyword>
<dbReference type="Pfam" id="PF05118">
    <property type="entry name" value="Asp_Arg_Hydrox"/>
    <property type="match status" value="1"/>
</dbReference>
<proteinExistence type="inferred from homology"/>
<sequence>MSGDVQPRKRKDKKRKKDDEDTVKETPAPKVTAGAAQAATQPGDIQMHVHNDHGTGGHWCAKVVFFILLTGLGALIGLIILENRGVSNADTPLSESRYAEYFDGWVDENREDDHHHEEILEALNQLDEHEDEDEAHGEADDHGDEEDEDDGAPYAEEEDHDDERDLQDEEDEGELPKLDDDEVEEIVATEKKVAQQEARAAADNDDDDDDAYENEEDENEGGDEADQADAEEEEEEEEEEQIEYDETDELVDEADEDADDDENDEEDDATKTTAKTVDDDHPDDDNDNDDGDENDDGEDKDTGAGDFGDDNDDDDDDDKEPELEQNDDDGDDEEDGDTKVDQDGDDNDQDADDNDDDNEDGDNNRDGELDDDDDNEPVATGNANDDDDDDEPDNQTAEDDDDENDSIAKEINQLAEDDDDDDTVEGNSPFDEEDDDDQVNDDTFSKKAVNDKDDGDQDDDEDDDEDNFENFVDNDGGEEEYLAKLRKEQEQRNQQKQQEEKDEPREESSLVVQILVGAALIGAARILLMPSARGSTPRPQTVSNEQTAPSNSTYQHTDGSYPSSIDEEQEANLMSNLSERLLRTEMAAANLVEKAEIIEELLSPRQGVVQQPRSVMEDFVNAAGSGLGGDDEEIIEGNVILIEGDDGELYSGDEEYDYEPEDDYGEELEEIEEEEEYEEEEQKLIEQELEIGSFVPTTFEEFSSMYRAPSSGETNESIPVLPEAVPVTTQSVVPEPPSKETPKTIHKESPLMKKKPPKGALNKLIYGLHKEPLITAEDLQQSIEQVAASASQSAKEKHVEFILPEQVSDIPLPEEELPMEVPEDVMDNGSKENLFIPYDDEGDIEDSYEDELLYEDEEELDSVLLRQYPSDEEEEPFSDDELSDVDDSELMKRLEEKYGKLEVKKDPAAQQPEDGDEEEDSWTKIPSRPSESQIYEEELNRARRHLDELKNPKKALEEYETLLRKSRRLVPALVGKARALDVLAEQKQSNSLLSEAIGAYRDVVLLGDAVDDETARTAGERCIDRSRFRGQYLQVIDVHQELIRRFDSEPKYRNQLAVTYLLANRLPEAKAVLHETLMRWIDDGFALVHYGFVLKNLDKDMELAAQYLREGIETEQEGTQDGRFYFHLGDALQRLGRQQEALDVYRKGAEKKLFLSMYQRSLYNVDSLKSRPFWTVEQTTFAAQLELIQSQWTGIRDEGLKLLNSAGNFKDEAENLRDTGDWKQFELFFRGYRIDKNCAKAPLTCRLVEQFTAARSCKRGQVKFSVMHPGTHVWPHCGPTNCRIRAHLGLKVPSGTFIRVAEETRSWENGKWLIFDDSFEHEVWHNGTSTRLVLIVDFWHPDLTESQRKSLSPI</sequence>
<dbReference type="InterPro" id="IPR007803">
    <property type="entry name" value="Asp/Arg/Pro-Hydrxlase"/>
</dbReference>
<feature type="compositionally biased region" description="Acidic residues" evidence="2">
    <location>
        <begin position="453"/>
        <end position="468"/>
    </location>
</feature>
<feature type="compositionally biased region" description="Acidic residues" evidence="2">
    <location>
        <begin position="203"/>
        <end position="268"/>
    </location>
</feature>
<feature type="region of interest" description="Disordered" evidence="2">
    <location>
        <begin position="128"/>
        <end position="509"/>
    </location>
</feature>
<keyword evidence="3" id="KW-0812">Transmembrane</keyword>
<evidence type="ECO:0000256" key="3">
    <source>
        <dbReference type="SAM" id="Phobius"/>
    </source>
</evidence>
<keyword evidence="6" id="KW-1185">Reference proteome</keyword>
<feature type="compositionally biased region" description="Acidic residues" evidence="2">
    <location>
        <begin position="343"/>
        <end position="361"/>
    </location>
</feature>
<feature type="region of interest" description="Disordered" evidence="2">
    <location>
        <begin position="532"/>
        <end position="564"/>
    </location>
</feature>
<dbReference type="PANTHER" id="PTHR12366">
    <property type="entry name" value="ASPARTYL/ASPARAGINYL BETA-HYDROXYLASE"/>
    <property type="match status" value="1"/>
</dbReference>
<feature type="region of interest" description="Disordered" evidence="2">
    <location>
        <begin position="657"/>
        <end position="683"/>
    </location>
</feature>
<dbReference type="InParanoid" id="A0A6I8U8K4"/>
<accession>A0A6I8U8K4</accession>